<evidence type="ECO:0000256" key="2">
    <source>
        <dbReference type="ARBA" id="ARBA00023015"/>
    </source>
</evidence>
<accession>A0A1M5BUA5</accession>
<dbReference type="GO" id="GO:0006351">
    <property type="term" value="P:DNA-templated transcription"/>
    <property type="evidence" value="ECO:0007669"/>
    <property type="project" value="TreeGrafter"/>
</dbReference>
<dbReference type="InterPro" id="IPR000847">
    <property type="entry name" value="LysR_HTH_N"/>
</dbReference>
<dbReference type="RefSeq" id="WP_072839544.1">
    <property type="nucleotide sequence ID" value="NZ_FQVF01000008.1"/>
</dbReference>
<gene>
    <name evidence="6" type="ORF">SAMN02745753_01980</name>
</gene>
<evidence type="ECO:0000313" key="7">
    <source>
        <dbReference type="Proteomes" id="UP000184517"/>
    </source>
</evidence>
<keyword evidence="7" id="KW-1185">Reference proteome</keyword>
<dbReference type="STRING" id="1122206.SAMN02745753_01980"/>
<dbReference type="InterPro" id="IPR005119">
    <property type="entry name" value="LysR_subst-bd"/>
</dbReference>
<reference evidence="7" key="1">
    <citation type="submission" date="2016-11" db="EMBL/GenBank/DDBJ databases">
        <authorList>
            <person name="Varghese N."/>
            <person name="Submissions S."/>
        </authorList>
    </citation>
    <scope>NUCLEOTIDE SEQUENCE [LARGE SCALE GENOMIC DNA]</scope>
    <source>
        <strain evidence="7">DSM 16579</strain>
    </source>
</reference>
<comment type="similarity">
    <text evidence="1">Belongs to the LysR transcriptional regulatory family.</text>
</comment>
<dbReference type="InterPro" id="IPR036390">
    <property type="entry name" value="WH_DNA-bd_sf"/>
</dbReference>
<dbReference type="InterPro" id="IPR058163">
    <property type="entry name" value="LysR-type_TF_proteobact-type"/>
</dbReference>
<dbReference type="GO" id="GO:0043565">
    <property type="term" value="F:sequence-specific DNA binding"/>
    <property type="evidence" value="ECO:0007669"/>
    <property type="project" value="TreeGrafter"/>
</dbReference>
<dbReference type="CDD" id="cd08422">
    <property type="entry name" value="PBP2_CrgA_like"/>
    <property type="match status" value="1"/>
</dbReference>
<protein>
    <submittedName>
        <fullName evidence="6">Transcriptional regulator, LysR family</fullName>
    </submittedName>
</protein>
<dbReference type="Gene3D" id="1.10.10.10">
    <property type="entry name" value="Winged helix-like DNA-binding domain superfamily/Winged helix DNA-binding domain"/>
    <property type="match status" value="1"/>
</dbReference>
<evidence type="ECO:0000256" key="1">
    <source>
        <dbReference type="ARBA" id="ARBA00009437"/>
    </source>
</evidence>
<dbReference type="GO" id="GO:0003700">
    <property type="term" value="F:DNA-binding transcription factor activity"/>
    <property type="evidence" value="ECO:0007669"/>
    <property type="project" value="InterPro"/>
</dbReference>
<dbReference type="Gene3D" id="3.40.190.290">
    <property type="match status" value="1"/>
</dbReference>
<name>A0A1M5BUA5_9GAMM</name>
<feature type="domain" description="HTH lysR-type" evidence="5">
    <location>
        <begin position="1"/>
        <end position="58"/>
    </location>
</feature>
<dbReference type="EMBL" id="FQVF01000008">
    <property type="protein sequence ID" value="SHF45996.1"/>
    <property type="molecule type" value="Genomic_DNA"/>
</dbReference>
<keyword evidence="4" id="KW-0804">Transcription</keyword>
<dbReference type="FunFam" id="1.10.10.10:FF:000001">
    <property type="entry name" value="LysR family transcriptional regulator"/>
    <property type="match status" value="1"/>
</dbReference>
<organism evidence="6 7">
    <name type="scientific">Marinomonas polaris DSM 16579</name>
    <dbReference type="NCBI Taxonomy" id="1122206"/>
    <lineage>
        <taxon>Bacteria</taxon>
        <taxon>Pseudomonadati</taxon>
        <taxon>Pseudomonadota</taxon>
        <taxon>Gammaproteobacteria</taxon>
        <taxon>Oceanospirillales</taxon>
        <taxon>Oceanospirillaceae</taxon>
        <taxon>Marinomonas</taxon>
    </lineage>
</organism>
<dbReference type="PROSITE" id="PS50931">
    <property type="entry name" value="HTH_LYSR"/>
    <property type="match status" value="1"/>
</dbReference>
<evidence type="ECO:0000256" key="3">
    <source>
        <dbReference type="ARBA" id="ARBA00023125"/>
    </source>
</evidence>
<dbReference type="Pfam" id="PF03466">
    <property type="entry name" value="LysR_substrate"/>
    <property type="match status" value="1"/>
</dbReference>
<evidence type="ECO:0000259" key="5">
    <source>
        <dbReference type="PROSITE" id="PS50931"/>
    </source>
</evidence>
<evidence type="ECO:0000256" key="4">
    <source>
        <dbReference type="ARBA" id="ARBA00023163"/>
    </source>
</evidence>
<keyword evidence="2" id="KW-0805">Transcription regulation</keyword>
<dbReference type="SUPFAM" id="SSF53850">
    <property type="entry name" value="Periplasmic binding protein-like II"/>
    <property type="match status" value="1"/>
</dbReference>
<keyword evidence="3" id="KW-0238">DNA-binding</keyword>
<dbReference type="AlphaFoldDB" id="A0A1M5BUA5"/>
<dbReference type="Pfam" id="PF00126">
    <property type="entry name" value="HTH_1"/>
    <property type="match status" value="1"/>
</dbReference>
<dbReference type="SUPFAM" id="SSF46785">
    <property type="entry name" value="Winged helix' DNA-binding domain"/>
    <property type="match status" value="1"/>
</dbReference>
<dbReference type="Proteomes" id="UP000184517">
    <property type="component" value="Unassembled WGS sequence"/>
</dbReference>
<dbReference type="PANTHER" id="PTHR30537">
    <property type="entry name" value="HTH-TYPE TRANSCRIPTIONAL REGULATOR"/>
    <property type="match status" value="1"/>
</dbReference>
<evidence type="ECO:0000313" key="6">
    <source>
        <dbReference type="EMBL" id="SHF45996.1"/>
    </source>
</evidence>
<dbReference type="InterPro" id="IPR036388">
    <property type="entry name" value="WH-like_DNA-bd_sf"/>
</dbReference>
<dbReference type="OrthoDB" id="9815676at2"/>
<proteinExistence type="inferred from homology"/>
<dbReference type="PANTHER" id="PTHR30537:SF5">
    <property type="entry name" value="HTH-TYPE TRANSCRIPTIONAL ACTIVATOR TTDR-RELATED"/>
    <property type="match status" value="1"/>
</dbReference>
<sequence length="316" mass="35554">MSIKPLRVFLSVAKKGSFVAAARELDLPPSSISRYISALEDELGQRLFYRHTRAVKLTEVGAYYFAEVREALTSLDLATEHAKGSLLTPQGNLNINAPVSFGRLHLSKLICQFQQRYPDINVELMLTDAYVDPVANGSDIVIRIGGFEDSSLNYQAVADEQFVLCAAPSYLENMKGKIGSLIQPKQLLDLNCLVYKGNNGRRNWFFRQEEKPVFECIEVAGNLCSNNADILVQAALAGQGVILFPRWLVFQHLASGELVALLEHWEGSEKDTQQSIYALYPGNRMKSSKVVYFLDFMADFFGRSHPYWDKRLIENT</sequence>